<evidence type="ECO:0000313" key="2">
    <source>
        <dbReference type="EMBL" id="MEU0710297.1"/>
    </source>
</evidence>
<evidence type="ECO:0000256" key="1">
    <source>
        <dbReference type="SAM" id="Phobius"/>
    </source>
</evidence>
<organism evidence="2 3">
    <name type="scientific">Streptomyces lavendulocolor</name>
    <dbReference type="NCBI Taxonomy" id="67316"/>
    <lineage>
        <taxon>Bacteria</taxon>
        <taxon>Bacillati</taxon>
        <taxon>Actinomycetota</taxon>
        <taxon>Actinomycetes</taxon>
        <taxon>Kitasatosporales</taxon>
        <taxon>Streptomycetaceae</taxon>
        <taxon>Streptomyces</taxon>
    </lineage>
</organism>
<dbReference type="InterPro" id="IPR046862">
    <property type="entry name" value="Rhomboid_2"/>
</dbReference>
<feature type="transmembrane region" description="Helical" evidence="1">
    <location>
        <begin position="69"/>
        <end position="98"/>
    </location>
</feature>
<feature type="transmembrane region" description="Helical" evidence="1">
    <location>
        <begin position="145"/>
        <end position="162"/>
    </location>
</feature>
<keyword evidence="1" id="KW-0472">Membrane</keyword>
<sequence length="215" mass="22446">MQGPARRRTGRLGRAGRLLPTPTGTPFTFGYALVLLATSLFAEYGDPGTVAGLLHASSTDVAHLSRTPLLVLVASALWVAGGLLSPYAIGFVFVLTALERRIGAWRTAAVFLVGHVVATLATEIPVALSVLAGHLPDTSLHRLDYGISFGLMASVGALAGLLTPVARGLVLAWVSVMLLQDLVAFEDPLTNWGHPLALAVGAGCGPLLRRAGRRI</sequence>
<keyword evidence="1" id="KW-0812">Transmembrane</keyword>
<evidence type="ECO:0000313" key="3">
    <source>
        <dbReference type="Proteomes" id="UP001550378"/>
    </source>
</evidence>
<name>A0ABV2W9U8_9ACTN</name>
<comment type="caution">
    <text evidence="2">The sequence shown here is derived from an EMBL/GenBank/DDBJ whole genome shotgun (WGS) entry which is preliminary data.</text>
</comment>
<feature type="transmembrane region" description="Helical" evidence="1">
    <location>
        <begin position="110"/>
        <end position="133"/>
    </location>
</feature>
<dbReference type="Proteomes" id="UP001550378">
    <property type="component" value="Unassembled WGS sequence"/>
</dbReference>
<accession>A0ABV2W9U8</accession>
<protein>
    <submittedName>
        <fullName evidence="2">Rhomboid-like protein</fullName>
    </submittedName>
</protein>
<dbReference type="EMBL" id="JBEXZR010000023">
    <property type="protein sequence ID" value="MEU0710297.1"/>
    <property type="molecule type" value="Genomic_DNA"/>
</dbReference>
<feature type="transmembrane region" description="Helical" evidence="1">
    <location>
        <begin position="21"/>
        <end position="42"/>
    </location>
</feature>
<proteinExistence type="predicted"/>
<reference evidence="2 3" key="1">
    <citation type="submission" date="2024-06" db="EMBL/GenBank/DDBJ databases">
        <title>The Natural Products Discovery Center: Release of the First 8490 Sequenced Strains for Exploring Actinobacteria Biosynthetic Diversity.</title>
        <authorList>
            <person name="Kalkreuter E."/>
            <person name="Kautsar S.A."/>
            <person name="Yang D."/>
            <person name="Bader C.D."/>
            <person name="Teijaro C.N."/>
            <person name="Fluegel L."/>
            <person name="Davis C.M."/>
            <person name="Simpson J.R."/>
            <person name="Lauterbach L."/>
            <person name="Steele A.D."/>
            <person name="Gui C."/>
            <person name="Meng S."/>
            <person name="Li G."/>
            <person name="Viehrig K."/>
            <person name="Ye F."/>
            <person name="Su P."/>
            <person name="Kiefer A.F."/>
            <person name="Nichols A."/>
            <person name="Cepeda A.J."/>
            <person name="Yan W."/>
            <person name="Fan B."/>
            <person name="Jiang Y."/>
            <person name="Adhikari A."/>
            <person name="Zheng C.-J."/>
            <person name="Schuster L."/>
            <person name="Cowan T.M."/>
            <person name="Smanski M.J."/>
            <person name="Chevrette M.G."/>
            <person name="De Carvalho L.P.S."/>
            <person name="Shen B."/>
        </authorList>
    </citation>
    <scope>NUCLEOTIDE SEQUENCE [LARGE SCALE GENOMIC DNA]</scope>
    <source>
        <strain evidence="2 3">NPDC006337</strain>
    </source>
</reference>
<keyword evidence="1" id="KW-1133">Transmembrane helix</keyword>
<gene>
    <name evidence="2" type="ORF">ABZ508_23345</name>
</gene>
<dbReference type="Pfam" id="PF20401">
    <property type="entry name" value="Rhomboid_2"/>
    <property type="match status" value="1"/>
</dbReference>
<keyword evidence="3" id="KW-1185">Reference proteome</keyword>